<keyword evidence="2" id="KW-1185">Reference proteome</keyword>
<reference evidence="1" key="1">
    <citation type="submission" date="2023-04" db="EMBL/GenBank/DDBJ databases">
        <title>Draft Genome sequencing of Naganishia species isolated from polar environments using Oxford Nanopore Technology.</title>
        <authorList>
            <person name="Leo P."/>
            <person name="Venkateswaran K."/>
        </authorList>
    </citation>
    <scope>NUCLEOTIDE SEQUENCE</scope>
    <source>
        <strain evidence="1">DBVPG 5303</strain>
    </source>
</reference>
<evidence type="ECO:0000313" key="1">
    <source>
        <dbReference type="EMBL" id="KAJ9118463.1"/>
    </source>
</evidence>
<organism evidence="1 2">
    <name type="scientific">Naganishia onofrii</name>
    <dbReference type="NCBI Taxonomy" id="1851511"/>
    <lineage>
        <taxon>Eukaryota</taxon>
        <taxon>Fungi</taxon>
        <taxon>Dikarya</taxon>
        <taxon>Basidiomycota</taxon>
        <taxon>Agaricomycotina</taxon>
        <taxon>Tremellomycetes</taxon>
        <taxon>Filobasidiales</taxon>
        <taxon>Filobasidiaceae</taxon>
        <taxon>Naganishia</taxon>
    </lineage>
</organism>
<evidence type="ECO:0000313" key="2">
    <source>
        <dbReference type="Proteomes" id="UP001234202"/>
    </source>
</evidence>
<gene>
    <name evidence="1" type="ORF">QFC24_006111</name>
</gene>
<dbReference type="EMBL" id="JASBWV010000028">
    <property type="protein sequence ID" value="KAJ9118463.1"/>
    <property type="molecule type" value="Genomic_DNA"/>
</dbReference>
<protein>
    <submittedName>
        <fullName evidence="1">Uncharacterized protein</fullName>
    </submittedName>
</protein>
<accession>A0ACC2X367</accession>
<sequence>MLTLILYSFLRSCIRRLSPRHTPPPASHFWPFSGGGGGGGGGGPGFGGGPSSSAPPPPYSKFQSSTNTSVPGSTTDPAAQAGTGRPGFWTGLGLGGVAAYLAANAAATRERNRLREREMERSAWLGGGRGLGYNSMADGTGVFGGGARRRGWEDSTWSGGASSSRSRRSDGDMGEMRRSTGFGGTNVIDFGPSYFTCIIGPNGSGKSNLMDAISFVLGVKSSQLRSNILKDLIYRGREAAQGQEGNFGAGGDGDDDAGGTTAKKLKKTKKKKDTKQTKSRKRKQREDDSDASDEDEEVEDDDEDEGEEEEEEDDESEEEEGQAGATRTGENDAKTAWVMAVYEDADAKEFKYKRSINSKGSSTYSLNGRAVTHTTYNQSLEKHNILVKAKNFLVFQGDVEAVAQQNPKELSKLIDQISGSLDYVEEYNTAKATQERITETATLNYSKKRGITSEARHYREQKEEVTRWETLKEEREELIVQHTLWRLFHIKGEIDVCQAKIDEAEDRMKGLKRDQTAQERKTQAAKQAQAKAALELKKHQAEIKQAERALEEKKPDLLTIETQIEHSKKKMSTSEKLIKDVERDEARQDTTVRNLQKDLDDTRKASDAATERQREAARRKGTALSADDLDEYRKLKASASTQAVDERKELESRKRELKKLKDTLNTAKENLAATEVQQSKLQDEVSILQERQTLLETQTEDAKKNMQQKKTELDQIQRDMSRINRLETEANERLQEALNQLLAAGVHKRENDSKAKLRETVSSLKRIFPGVHGRLADLCQPTENRFQTAVGTVLGRNNDAIVVDMEETGIACIEYMRNQRAGQATFIPLDSIQVKPINDKLRSLGMGSRLAIDVIKYDPTLERAFQHACGSALVCDTMDIAKDRAYNKGVQVKTVTLQGTVLHKSGLITGGQVPRQDRETFAEQDIQALQKTRDAMLNQLSEHAKRKPKASDVARLENELREAEANHRVLSDQLTAANQRLDSARRELNHANGTINKQKKDVNKAQTAVNNQNTKVEELADQVNTVDDAIFAAFCRRIRVTNIREYENEQLKVAQEENEALLKFRSQIARLEHQLKFETAQLDGTRERLQRLRATVDRERKNLDEKLQTDLTNLQNEIEQAEEEIEELRSALETYESDLSDKNAAFDAARKALNRASRALDEVSKDVSGWDKDSDDMEVDEGETPLRLRDFDIEVDFDELEEEERENGNPEHGQEIEERIANIAAEIEKMAPNLKSRQKLNDVEARLKEVEREGGDIREQTKAARDAFLAVKKKRCDLFNKAFNHIAERIDEVYKELTKGKASPVGGVAYLSLEDSEEPYLSGIKYHAMPPMKRFRDMDQLSGGEKTMAALALLFAIHSYQPSPFFVLDEVDAALDNTNVGRIANYIRQHSSAAFQFIVISLKNSLYEQSDCLVGVHRNQDVNSSKTLTLDLRPYAE</sequence>
<proteinExistence type="predicted"/>
<name>A0ACC2X367_9TREE</name>
<dbReference type="Proteomes" id="UP001234202">
    <property type="component" value="Unassembled WGS sequence"/>
</dbReference>
<comment type="caution">
    <text evidence="1">The sequence shown here is derived from an EMBL/GenBank/DDBJ whole genome shotgun (WGS) entry which is preliminary data.</text>
</comment>